<keyword evidence="3" id="KW-1185">Reference proteome</keyword>
<evidence type="ECO:0000256" key="1">
    <source>
        <dbReference type="SAM" id="Phobius"/>
    </source>
</evidence>
<proteinExistence type="predicted"/>
<sequence length="144" mass="16380">MLLIILLLVCFFFIKFGLFNYIRNVSGFIVLAISLCILAVLTVITIYFQKKETKRLVNLVNELNTNFCFRNIRFIIHPKTHTKTIEQQLEIEINPQFNSNSNYCLILPPPYSSLNITPGSTPGSIVESTPLLNSSNNNNNDNIV</sequence>
<gene>
    <name evidence="2" type="ORF">CYY_008973</name>
</gene>
<keyword evidence="1" id="KW-0812">Transmembrane</keyword>
<evidence type="ECO:0000313" key="2">
    <source>
        <dbReference type="EMBL" id="KAF2069706.1"/>
    </source>
</evidence>
<protein>
    <submittedName>
        <fullName evidence="2">Uncharacterized protein</fullName>
    </submittedName>
</protein>
<organism evidence="2 3">
    <name type="scientific">Polysphondylium violaceum</name>
    <dbReference type="NCBI Taxonomy" id="133409"/>
    <lineage>
        <taxon>Eukaryota</taxon>
        <taxon>Amoebozoa</taxon>
        <taxon>Evosea</taxon>
        <taxon>Eumycetozoa</taxon>
        <taxon>Dictyostelia</taxon>
        <taxon>Dictyosteliales</taxon>
        <taxon>Dictyosteliaceae</taxon>
        <taxon>Polysphondylium</taxon>
    </lineage>
</organism>
<keyword evidence="1" id="KW-1133">Transmembrane helix</keyword>
<keyword evidence="1" id="KW-0472">Membrane</keyword>
<evidence type="ECO:0000313" key="3">
    <source>
        <dbReference type="Proteomes" id="UP000695562"/>
    </source>
</evidence>
<feature type="transmembrane region" description="Helical" evidence="1">
    <location>
        <begin position="27"/>
        <end position="48"/>
    </location>
</feature>
<dbReference type="EMBL" id="AJWJ01000610">
    <property type="protein sequence ID" value="KAF2069706.1"/>
    <property type="molecule type" value="Genomic_DNA"/>
</dbReference>
<comment type="caution">
    <text evidence="2">The sequence shown here is derived from an EMBL/GenBank/DDBJ whole genome shotgun (WGS) entry which is preliminary data.</text>
</comment>
<reference evidence="2" key="1">
    <citation type="submission" date="2020-01" db="EMBL/GenBank/DDBJ databases">
        <title>Development of genomics and gene disruption for Polysphondylium violaceum indicates a role for the polyketide synthase stlB in stalk morphogenesis.</title>
        <authorList>
            <person name="Narita B."/>
            <person name="Kawabe Y."/>
            <person name="Kin K."/>
            <person name="Saito T."/>
            <person name="Gibbs R."/>
            <person name="Kuspa A."/>
            <person name="Muzny D."/>
            <person name="Queller D."/>
            <person name="Richards S."/>
            <person name="Strassman J."/>
            <person name="Sucgang R."/>
            <person name="Worley K."/>
            <person name="Schaap P."/>
        </authorList>
    </citation>
    <scope>NUCLEOTIDE SEQUENCE</scope>
    <source>
        <strain evidence="2">QSvi11</strain>
    </source>
</reference>
<dbReference type="Proteomes" id="UP000695562">
    <property type="component" value="Unassembled WGS sequence"/>
</dbReference>
<name>A0A8J4UPT7_9MYCE</name>
<accession>A0A8J4UPT7</accession>
<dbReference type="AlphaFoldDB" id="A0A8J4UPT7"/>